<dbReference type="OrthoDB" id="8969999at2"/>
<feature type="transmembrane region" description="Helical" evidence="7">
    <location>
        <begin position="224"/>
        <end position="243"/>
    </location>
</feature>
<comment type="caution">
    <text evidence="8">The sequence shown here is derived from an EMBL/GenBank/DDBJ whole genome shotgun (WGS) entry which is preliminary data.</text>
</comment>
<dbReference type="PANTHER" id="PTHR33567:SF3">
    <property type="entry name" value="CHROMATE ION TRANSPORTER (EUROFUNG)"/>
    <property type="match status" value="1"/>
</dbReference>
<proteinExistence type="inferred from homology"/>
<dbReference type="PIRSF" id="PIRSF004810">
    <property type="entry name" value="ChrA"/>
    <property type="match status" value="1"/>
</dbReference>
<feature type="transmembrane region" description="Helical" evidence="7">
    <location>
        <begin position="285"/>
        <end position="308"/>
    </location>
</feature>
<dbReference type="InterPro" id="IPR003370">
    <property type="entry name" value="Chromate_transpt"/>
</dbReference>
<sequence length="386" mass="40289">MTTLFEIFIRFLTLGCTSFGGPAAHIGYFQQAFVQQHKWLSQQEFGNLVALSQFLPGPGSSQVGFAIGCHRAGVLGGITAFIAFTLPSVVLMLLLFFVGLEFANSQTFIGVVTGLKLLAVVVVADAIATMAKSFCQQRWQQCLALASAIILVLSPLPAMQLVIIIGGAIIGRSFFSASDTPVGNTASATRQRLNWPVFIAFSVLLVAGVAISGGSQLVQIIKDFYVAGSLVFGGGHVVLPLLQEAVAGTLEQSEFLIGYAAAQALPGPMFTLATYLGASMLESAPVLGAIAATLAIFLPGFLLILAFQSVWQAYAADPKIAGSLSGVNAAVVGLLLAAFYQPVLVSAISGWLDGAIALIGLWLLRGLKVPVIVLVLCFAGLGILLV</sequence>
<feature type="transmembrane region" description="Helical" evidence="7">
    <location>
        <begin position="195"/>
        <end position="212"/>
    </location>
</feature>
<evidence type="ECO:0000256" key="7">
    <source>
        <dbReference type="SAM" id="Phobius"/>
    </source>
</evidence>
<reference evidence="8 9" key="1">
    <citation type="submission" date="2018-08" db="EMBL/GenBank/DDBJ databases">
        <title>Thalassotalea euphylliae genome.</title>
        <authorList>
            <person name="Summers S."/>
            <person name="Rice S.A."/>
            <person name="Freckelton M.L."/>
            <person name="Nedved B.T."/>
            <person name="Hadfield M.G."/>
        </authorList>
    </citation>
    <scope>NUCLEOTIDE SEQUENCE [LARGE SCALE GENOMIC DNA]</scope>
    <source>
        <strain evidence="8 9">H1</strain>
    </source>
</reference>
<dbReference type="InterPro" id="IPR014047">
    <property type="entry name" value="Chr_Tranpt_l_chain"/>
</dbReference>
<evidence type="ECO:0000256" key="4">
    <source>
        <dbReference type="ARBA" id="ARBA00022692"/>
    </source>
</evidence>
<protein>
    <submittedName>
        <fullName evidence="8">Chromate efflux transporter</fullName>
    </submittedName>
</protein>
<keyword evidence="4 7" id="KW-0812">Transmembrane</keyword>
<evidence type="ECO:0000313" key="8">
    <source>
        <dbReference type="EMBL" id="REL25671.1"/>
    </source>
</evidence>
<feature type="transmembrane region" description="Helical" evidence="7">
    <location>
        <begin position="369"/>
        <end position="385"/>
    </location>
</feature>
<name>A0A3E0TM94_9GAMM</name>
<dbReference type="Pfam" id="PF02417">
    <property type="entry name" value="Chromate_transp"/>
    <property type="match status" value="2"/>
</dbReference>
<evidence type="ECO:0000256" key="3">
    <source>
        <dbReference type="ARBA" id="ARBA00022475"/>
    </source>
</evidence>
<comment type="subcellular location">
    <subcellularLocation>
        <location evidence="1">Cell membrane</location>
        <topology evidence="1">Multi-pass membrane protein</topology>
    </subcellularLocation>
</comment>
<feature type="transmembrane region" description="Helical" evidence="7">
    <location>
        <begin position="74"/>
        <end position="96"/>
    </location>
</feature>
<gene>
    <name evidence="8" type="primary">chrA</name>
    <name evidence="8" type="ORF">DXX93_03275</name>
</gene>
<dbReference type="GO" id="GO:0015109">
    <property type="term" value="F:chromate transmembrane transporter activity"/>
    <property type="evidence" value="ECO:0007669"/>
    <property type="project" value="InterPro"/>
</dbReference>
<evidence type="ECO:0000256" key="2">
    <source>
        <dbReference type="ARBA" id="ARBA00005262"/>
    </source>
</evidence>
<feature type="transmembrane region" description="Helical" evidence="7">
    <location>
        <begin position="255"/>
        <end position="278"/>
    </location>
</feature>
<dbReference type="GO" id="GO:0005886">
    <property type="term" value="C:plasma membrane"/>
    <property type="evidence" value="ECO:0007669"/>
    <property type="project" value="UniProtKB-SubCell"/>
</dbReference>
<organism evidence="8 9">
    <name type="scientific">Thalassotalea euphylliae</name>
    <dbReference type="NCBI Taxonomy" id="1655234"/>
    <lineage>
        <taxon>Bacteria</taxon>
        <taxon>Pseudomonadati</taxon>
        <taxon>Pseudomonadota</taxon>
        <taxon>Gammaproteobacteria</taxon>
        <taxon>Alteromonadales</taxon>
        <taxon>Colwelliaceae</taxon>
        <taxon>Thalassotalea</taxon>
    </lineage>
</organism>
<dbReference type="RefSeq" id="WP_116006801.1">
    <property type="nucleotide sequence ID" value="NZ_QUOU01000001.1"/>
</dbReference>
<keyword evidence="6 7" id="KW-0472">Membrane</keyword>
<dbReference type="Proteomes" id="UP000256478">
    <property type="component" value="Unassembled WGS sequence"/>
</dbReference>
<accession>A0A3E0TM94</accession>
<dbReference type="AlphaFoldDB" id="A0A3E0TM94"/>
<keyword evidence="5 7" id="KW-1133">Transmembrane helix</keyword>
<feature type="transmembrane region" description="Helical" evidence="7">
    <location>
        <begin position="108"/>
        <end position="130"/>
    </location>
</feature>
<evidence type="ECO:0000256" key="6">
    <source>
        <dbReference type="ARBA" id="ARBA00023136"/>
    </source>
</evidence>
<evidence type="ECO:0000313" key="9">
    <source>
        <dbReference type="Proteomes" id="UP000256478"/>
    </source>
</evidence>
<evidence type="ECO:0000256" key="5">
    <source>
        <dbReference type="ARBA" id="ARBA00022989"/>
    </source>
</evidence>
<dbReference type="EMBL" id="QUOU01000001">
    <property type="protein sequence ID" value="REL25671.1"/>
    <property type="molecule type" value="Genomic_DNA"/>
</dbReference>
<dbReference type="PANTHER" id="PTHR33567">
    <property type="entry name" value="CHROMATE ION TRANSPORTER (EUROFUNG)"/>
    <property type="match status" value="1"/>
</dbReference>
<evidence type="ECO:0000256" key="1">
    <source>
        <dbReference type="ARBA" id="ARBA00004651"/>
    </source>
</evidence>
<dbReference type="NCBIfam" id="TIGR00937">
    <property type="entry name" value="2A51"/>
    <property type="match status" value="1"/>
</dbReference>
<feature type="transmembrane region" description="Helical" evidence="7">
    <location>
        <begin position="142"/>
        <end position="175"/>
    </location>
</feature>
<comment type="similarity">
    <text evidence="2">Belongs to the chromate ion transporter (CHR) (TC 2.A.51) family.</text>
</comment>
<keyword evidence="3" id="KW-1003">Cell membrane</keyword>